<keyword evidence="4" id="KW-0479">Metal-binding</keyword>
<reference evidence="9 10" key="1">
    <citation type="submission" date="2017-09" db="EMBL/GenBank/DDBJ databases">
        <title>Depth-based differentiation of microbial function through sediment-hosted aquifers and enrichment of novel symbionts in the deep terrestrial subsurface.</title>
        <authorList>
            <person name="Probst A.J."/>
            <person name="Ladd B."/>
            <person name="Jarett J.K."/>
            <person name="Geller-Mcgrath D.E."/>
            <person name="Sieber C.M."/>
            <person name="Emerson J.B."/>
            <person name="Anantharaman K."/>
            <person name="Thomas B.C."/>
            <person name="Malmstrom R."/>
            <person name="Stieglmeier M."/>
            <person name="Klingl A."/>
            <person name="Woyke T."/>
            <person name="Ryan C.M."/>
            <person name="Banfield J.F."/>
        </authorList>
    </citation>
    <scope>NUCLEOTIDE SEQUENCE [LARGE SCALE GENOMIC DNA]</scope>
    <source>
        <strain evidence="9">CG22_combo_CG10-13_8_21_14_all_39_10</strain>
    </source>
</reference>
<evidence type="ECO:0000256" key="7">
    <source>
        <dbReference type="ARBA" id="ARBA00038093"/>
    </source>
</evidence>
<dbReference type="AlphaFoldDB" id="A0A2H0BIU4"/>
<dbReference type="InterPro" id="IPR029060">
    <property type="entry name" value="PIN-like_dom_sf"/>
</dbReference>
<dbReference type="Gene3D" id="3.40.50.1010">
    <property type="entry name" value="5'-nuclease"/>
    <property type="match status" value="1"/>
</dbReference>
<evidence type="ECO:0000256" key="3">
    <source>
        <dbReference type="ARBA" id="ARBA00022722"/>
    </source>
</evidence>
<comment type="caution">
    <text evidence="9">The sequence shown here is derived from an EMBL/GenBank/DDBJ whole genome shotgun (WGS) entry which is preliminary data.</text>
</comment>
<dbReference type="PANTHER" id="PTHR33653:SF1">
    <property type="entry name" value="RIBONUCLEASE VAPC2"/>
    <property type="match status" value="1"/>
</dbReference>
<organism evidence="9 10">
    <name type="scientific">Candidatus Woesebacteria bacterium CG22_combo_CG10-13_8_21_14_all_39_10</name>
    <dbReference type="NCBI Taxonomy" id="1975059"/>
    <lineage>
        <taxon>Bacteria</taxon>
        <taxon>Candidatus Woeseibacteriota</taxon>
    </lineage>
</organism>
<dbReference type="Pfam" id="PF01850">
    <property type="entry name" value="PIN"/>
    <property type="match status" value="1"/>
</dbReference>
<dbReference type="GO" id="GO:0046872">
    <property type="term" value="F:metal ion binding"/>
    <property type="evidence" value="ECO:0007669"/>
    <property type="project" value="UniProtKB-KW"/>
</dbReference>
<comment type="similarity">
    <text evidence="7">Belongs to the PINc/VapC protein family.</text>
</comment>
<dbReference type="GO" id="GO:0004518">
    <property type="term" value="F:nuclease activity"/>
    <property type="evidence" value="ECO:0007669"/>
    <property type="project" value="UniProtKB-KW"/>
</dbReference>
<keyword evidence="2" id="KW-1277">Toxin-antitoxin system</keyword>
<evidence type="ECO:0000313" key="9">
    <source>
        <dbReference type="EMBL" id="PIP57479.1"/>
    </source>
</evidence>
<dbReference type="EMBL" id="PCSW01000089">
    <property type="protein sequence ID" value="PIP57479.1"/>
    <property type="molecule type" value="Genomic_DNA"/>
</dbReference>
<keyword evidence="3" id="KW-0540">Nuclease</keyword>
<feature type="domain" description="PIN" evidence="8">
    <location>
        <begin position="4"/>
        <end position="120"/>
    </location>
</feature>
<evidence type="ECO:0000256" key="1">
    <source>
        <dbReference type="ARBA" id="ARBA00001946"/>
    </source>
</evidence>
<evidence type="ECO:0000259" key="8">
    <source>
        <dbReference type="Pfam" id="PF01850"/>
    </source>
</evidence>
<dbReference type="InterPro" id="IPR002716">
    <property type="entry name" value="PIN_dom"/>
</dbReference>
<dbReference type="InterPro" id="IPR050556">
    <property type="entry name" value="Type_II_TA_system_RNase"/>
</dbReference>
<evidence type="ECO:0000313" key="10">
    <source>
        <dbReference type="Proteomes" id="UP000229847"/>
    </source>
</evidence>
<evidence type="ECO:0000256" key="2">
    <source>
        <dbReference type="ARBA" id="ARBA00022649"/>
    </source>
</evidence>
<dbReference type="SUPFAM" id="SSF88723">
    <property type="entry name" value="PIN domain-like"/>
    <property type="match status" value="1"/>
</dbReference>
<comment type="cofactor">
    <cofactor evidence="1">
        <name>Mg(2+)</name>
        <dbReference type="ChEBI" id="CHEBI:18420"/>
    </cofactor>
</comment>
<dbReference type="Proteomes" id="UP000229847">
    <property type="component" value="Unassembled WGS sequence"/>
</dbReference>
<proteinExistence type="inferred from homology"/>
<name>A0A2H0BIU4_9BACT</name>
<evidence type="ECO:0000256" key="4">
    <source>
        <dbReference type="ARBA" id="ARBA00022723"/>
    </source>
</evidence>
<dbReference type="PANTHER" id="PTHR33653">
    <property type="entry name" value="RIBONUCLEASE VAPC2"/>
    <property type="match status" value="1"/>
</dbReference>
<dbReference type="GO" id="GO:0016787">
    <property type="term" value="F:hydrolase activity"/>
    <property type="evidence" value="ECO:0007669"/>
    <property type="project" value="UniProtKB-KW"/>
</dbReference>
<sequence length="134" mass="15413">MYKILVDTDVLIDFSKGKSLFLKNLLLLQSKSGASLYITPVNITEFLNDEVLIEKRKFEEAMEFLENFKTLGIDKQIGVLAGKFLREKETSYIADALVAALCVEKKLVLATRNIKHFQRITNLKFFDEENSQFN</sequence>
<accession>A0A2H0BIU4</accession>
<protein>
    <recommendedName>
        <fullName evidence="8">PIN domain-containing protein</fullName>
    </recommendedName>
</protein>
<evidence type="ECO:0000256" key="5">
    <source>
        <dbReference type="ARBA" id="ARBA00022801"/>
    </source>
</evidence>
<keyword evidence="6" id="KW-0460">Magnesium</keyword>
<keyword evidence="5" id="KW-0378">Hydrolase</keyword>
<evidence type="ECO:0000256" key="6">
    <source>
        <dbReference type="ARBA" id="ARBA00022842"/>
    </source>
</evidence>
<gene>
    <name evidence="9" type="ORF">COX03_02875</name>
</gene>